<protein>
    <submittedName>
        <fullName evidence="4">Flavin reductase</fullName>
    </submittedName>
</protein>
<dbReference type="AlphaFoldDB" id="A0A0J1G4S1"/>
<evidence type="ECO:0000313" key="4">
    <source>
        <dbReference type="EMBL" id="KLU27178.1"/>
    </source>
</evidence>
<dbReference type="PANTHER" id="PTHR30466">
    <property type="entry name" value="FLAVIN REDUCTASE"/>
    <property type="match status" value="1"/>
</dbReference>
<dbReference type="InterPro" id="IPR014757">
    <property type="entry name" value="Tscrpt_reg_IclR_C"/>
</dbReference>
<dbReference type="PROSITE" id="PS51078">
    <property type="entry name" value="ICLR_ED"/>
    <property type="match status" value="1"/>
</dbReference>
<reference evidence="4 5" key="1">
    <citation type="journal article" date="2015" name="Genome Announc.">
        <title>Draft Genome Sequence of Burkholderia sp. Strain PML1(12), an Ectomycorrhizosphere-Inhabiting Bacterium with Effective Mineral-Weathering Ability.</title>
        <authorList>
            <person name="Uroz S."/>
            <person name="Oger P."/>
        </authorList>
    </citation>
    <scope>NUCLEOTIDE SEQUENCE [LARGE SCALE GENOMIC DNA]</scope>
    <source>
        <strain evidence="5">PML1(12)</strain>
    </source>
</reference>
<keyword evidence="2" id="KW-0560">Oxidoreductase</keyword>
<dbReference type="EMBL" id="AEJF01000051">
    <property type="protein sequence ID" value="KLU27178.1"/>
    <property type="molecule type" value="Genomic_DNA"/>
</dbReference>
<dbReference type="PATRIC" id="fig|908627.4.peg.1249"/>
<sequence>MSNFDQRELRNVLGTFLTGVTVVTTVDGEGRQYGVTANSFSSVSMDPPLVLWSQSTRSTSFPAFKDSERFVVNILASHQIDISNRFAKTSDEKFAGVAISHGLADVPIIKGCAAWLECKKLEMFPGGDHVVYIGQVEKFERTARKPLAFGAGKYMVAYAHDLGQVSLELANANVAHIDSVKVACAALPEIALELEHTVSLAVWANKGPTIIRWEPSENPVSTNLRTGVVLTTTQSATGLMFAAFLPSGLADAILDSELQEGLTERARFETALAETRGRGLARALSKPSPMHQIDINAFSAPVFDASGAIAFVLTVSGRSDDIDPEWDSPVPAALRAAAMQLSNQLGCKHPAN</sequence>
<dbReference type="InterPro" id="IPR029016">
    <property type="entry name" value="GAF-like_dom_sf"/>
</dbReference>
<dbReference type="Pfam" id="PF01613">
    <property type="entry name" value="Flavin_Reduct"/>
    <property type="match status" value="1"/>
</dbReference>
<evidence type="ECO:0000313" key="5">
    <source>
        <dbReference type="Proteomes" id="UP000035963"/>
    </source>
</evidence>
<feature type="domain" description="IclR-ED" evidence="3">
    <location>
        <begin position="165"/>
        <end position="347"/>
    </location>
</feature>
<dbReference type="SMART" id="SM00903">
    <property type="entry name" value="Flavin_Reduct"/>
    <property type="match status" value="1"/>
</dbReference>
<dbReference type="Gene3D" id="3.30.450.40">
    <property type="match status" value="1"/>
</dbReference>
<organism evidence="4 5">
    <name type="scientific">Caballeronia mineralivorans PML1(12)</name>
    <dbReference type="NCBI Taxonomy" id="908627"/>
    <lineage>
        <taxon>Bacteria</taxon>
        <taxon>Pseudomonadati</taxon>
        <taxon>Pseudomonadota</taxon>
        <taxon>Betaproteobacteria</taxon>
        <taxon>Burkholderiales</taxon>
        <taxon>Burkholderiaceae</taxon>
        <taxon>Caballeronia</taxon>
    </lineage>
</organism>
<dbReference type="Gene3D" id="2.30.110.10">
    <property type="entry name" value="Electron Transport, Fmn-binding Protein, Chain A"/>
    <property type="match status" value="1"/>
</dbReference>
<dbReference type="PANTHER" id="PTHR30466:SF11">
    <property type="entry name" value="FLAVIN-DEPENDENT MONOOXYGENASE, REDUCTASE SUBUNIT HSAB"/>
    <property type="match status" value="1"/>
</dbReference>
<dbReference type="OrthoDB" id="9792858at2"/>
<keyword evidence="5" id="KW-1185">Reference proteome</keyword>
<dbReference type="GO" id="GO:0010181">
    <property type="term" value="F:FMN binding"/>
    <property type="evidence" value="ECO:0007669"/>
    <property type="project" value="InterPro"/>
</dbReference>
<dbReference type="SUPFAM" id="SSF55781">
    <property type="entry name" value="GAF domain-like"/>
    <property type="match status" value="1"/>
</dbReference>
<dbReference type="InterPro" id="IPR012349">
    <property type="entry name" value="Split_barrel_FMN-bd"/>
</dbReference>
<evidence type="ECO:0000259" key="3">
    <source>
        <dbReference type="PROSITE" id="PS51078"/>
    </source>
</evidence>
<proteinExistence type="inferred from homology"/>
<name>A0A0J1G4S1_9BURK</name>
<comment type="similarity">
    <text evidence="1">Belongs to the non-flavoprotein flavin reductase family.</text>
</comment>
<dbReference type="Proteomes" id="UP000035963">
    <property type="component" value="Unassembled WGS sequence"/>
</dbReference>
<accession>A0A0J1G4S1</accession>
<gene>
    <name evidence="4" type="ORF">EOS_05670</name>
</gene>
<dbReference type="InterPro" id="IPR002563">
    <property type="entry name" value="Flavin_Rdtase-like_dom"/>
</dbReference>
<dbReference type="Pfam" id="PF01614">
    <property type="entry name" value="IclR_C"/>
    <property type="match status" value="1"/>
</dbReference>
<evidence type="ECO:0000256" key="2">
    <source>
        <dbReference type="ARBA" id="ARBA00023002"/>
    </source>
</evidence>
<dbReference type="RefSeq" id="WP_047845629.1">
    <property type="nucleotide sequence ID" value="NZ_AEJF01000051.1"/>
</dbReference>
<dbReference type="SUPFAM" id="SSF50475">
    <property type="entry name" value="FMN-binding split barrel"/>
    <property type="match status" value="1"/>
</dbReference>
<evidence type="ECO:0000256" key="1">
    <source>
        <dbReference type="ARBA" id="ARBA00008898"/>
    </source>
</evidence>
<comment type="caution">
    <text evidence="4">The sequence shown here is derived from an EMBL/GenBank/DDBJ whole genome shotgun (WGS) entry which is preliminary data.</text>
</comment>
<dbReference type="GO" id="GO:0042602">
    <property type="term" value="F:riboflavin reductase (NADPH) activity"/>
    <property type="evidence" value="ECO:0007669"/>
    <property type="project" value="TreeGrafter"/>
</dbReference>
<dbReference type="InterPro" id="IPR050268">
    <property type="entry name" value="NADH-dep_flavin_reductase"/>
</dbReference>